<dbReference type="InterPro" id="IPR016024">
    <property type="entry name" value="ARM-type_fold"/>
</dbReference>
<comment type="caution">
    <text evidence="8">The sequence shown here is derived from an EMBL/GenBank/DDBJ whole genome shotgun (WGS) entry which is preliminary data.</text>
</comment>
<dbReference type="Pfam" id="PF26283">
    <property type="entry name" value="Ig_TRAPPC9-Trs120_4th"/>
    <property type="match status" value="1"/>
</dbReference>
<feature type="domain" description="Trs120/TRAPPC9 N-terminal" evidence="3">
    <location>
        <begin position="213"/>
        <end position="273"/>
    </location>
</feature>
<evidence type="ECO:0000259" key="4">
    <source>
        <dbReference type="Pfam" id="PF26251"/>
    </source>
</evidence>
<dbReference type="InterPro" id="IPR058564">
    <property type="entry name" value="TPR_TRAPPC9_Trs120"/>
</dbReference>
<feature type="domain" description="Trs120/TRAPPC9 N-terminal" evidence="3">
    <location>
        <begin position="10"/>
        <end position="182"/>
    </location>
</feature>
<dbReference type="PANTHER" id="PTHR21512">
    <property type="entry name" value="TRAFFICKING PROTEIN PARTICLE COMPLEX SUBUNIT 9"/>
    <property type="match status" value="1"/>
</dbReference>
<dbReference type="Proteomes" id="UP001408789">
    <property type="component" value="Unassembled WGS sequence"/>
</dbReference>
<feature type="domain" description="Trs120/TRAPPC9 fourth Ig-like" evidence="7">
    <location>
        <begin position="997"/>
        <end position="1134"/>
    </location>
</feature>
<dbReference type="InterPro" id="IPR058563">
    <property type="entry name" value="Trs120_TRAPPC9_N"/>
</dbReference>
<keyword evidence="9" id="KW-1185">Reference proteome</keyword>
<dbReference type="InterPro" id="IPR058567">
    <property type="entry name" value="Ig_TRAPPC9_Trs120_3rd"/>
</dbReference>
<evidence type="ECO:0000259" key="5">
    <source>
        <dbReference type="Pfam" id="PF26254"/>
    </source>
</evidence>
<comment type="subcellular location">
    <subcellularLocation>
        <location evidence="1">Golgi apparatus</location>
    </subcellularLocation>
</comment>
<reference evidence="8 9" key="1">
    <citation type="submission" date="2024-04" db="EMBL/GenBank/DDBJ databases">
        <title>The reference genome of an endangered Asteraceae, Deinandra increscens subsp. villosa, native to the Central Coast of California.</title>
        <authorList>
            <person name="Guilliams M."/>
            <person name="Hasenstab-Lehman K."/>
            <person name="Meyer R."/>
            <person name="Mcevoy S."/>
        </authorList>
    </citation>
    <scope>NUCLEOTIDE SEQUENCE [LARGE SCALE GENOMIC DNA]</scope>
    <source>
        <tissue evidence="8">Leaf</tissue>
    </source>
</reference>
<name>A0AAP0CRK9_9ASTR</name>
<evidence type="ECO:0000259" key="3">
    <source>
        <dbReference type="Pfam" id="PF08626"/>
    </source>
</evidence>
<dbReference type="GO" id="GO:0005802">
    <property type="term" value="C:trans-Golgi network"/>
    <property type="evidence" value="ECO:0007669"/>
    <property type="project" value="TreeGrafter"/>
</dbReference>
<dbReference type="EMBL" id="JBCNJP010000023">
    <property type="protein sequence ID" value="KAK9058897.1"/>
    <property type="molecule type" value="Genomic_DNA"/>
</dbReference>
<dbReference type="Pfam" id="PF05536">
    <property type="entry name" value="Neurochondrin"/>
    <property type="match status" value="1"/>
</dbReference>
<feature type="domain" description="Trs120/TRAPPC9 third Ig-like" evidence="6">
    <location>
        <begin position="870"/>
        <end position="991"/>
    </location>
</feature>
<dbReference type="InterPro" id="IPR008709">
    <property type="entry name" value="Neurochondrin"/>
</dbReference>
<dbReference type="SUPFAM" id="SSF48371">
    <property type="entry name" value="ARM repeat"/>
    <property type="match status" value="1"/>
</dbReference>
<dbReference type="InterPro" id="IPR013935">
    <property type="entry name" value="Trs120_TRAPPC9"/>
</dbReference>
<feature type="domain" description="Trs120/TRAPPC9 TPR region" evidence="4">
    <location>
        <begin position="336"/>
        <end position="500"/>
    </location>
</feature>
<dbReference type="InterPro" id="IPR058568">
    <property type="entry name" value="Ig_TRAPPC9_Trs120_4th"/>
</dbReference>
<feature type="domain" description="Trs120/TRAPPC9 first Ig-like" evidence="5">
    <location>
        <begin position="550"/>
        <end position="653"/>
    </location>
</feature>
<dbReference type="Pfam" id="PF08626">
    <property type="entry name" value="TRAPPC9-Trs120"/>
    <property type="match status" value="2"/>
</dbReference>
<evidence type="ECO:0000256" key="2">
    <source>
        <dbReference type="ARBA" id="ARBA00023034"/>
    </source>
</evidence>
<evidence type="ECO:0000313" key="8">
    <source>
        <dbReference type="EMBL" id="KAK9058897.1"/>
    </source>
</evidence>
<sequence>MEPDVSIETCSMIRIVVIPIGTIHPNHFRNYVAMLGRHRNMELSAISSFYTKHKKSPFSQQPWDSGSLRFKYVIGGSPPSPWEDFQAYRKIHAVIGICHCPSSPDLESVVLQFVDACKGYPSSFVQRCFAFSPADSQLEKEYNRANKLVLFPPADQRTQEFHLQTMMQDIAASLLMEFEKWVLEAESGRAALLKTPLDSQASLSAEEQFFHAIKAKKRRNARAQKAIGDYCLLAGSPHDANAHYFTALELSRMIGDYFWYAGALEGGVCAFLMGKAGAKDPGLVEEVKYRYNGVIMHYRKSIMQEHEQRVSPLSFELEATLKLARFICRPEMVKEVVDLLTNASDGAKSLIDPNDRLILYLEIARLFGNLGYHRKAAFFSRQVAKLYLQQQNNLAASSALQVLAITTKAYRVQSRATSSLHNVSNETGTDNGKMQHQLVVSLFESQWSTLQMIVLKEILLSAVHAGDPLAAWSAAARLLRSYYPLITPPAQIGLATALINSADRLPSGTHCPDPALPFIRLHSFPLLPSQTDIIKRNPKRDDWWAGAVPSGPFIYTPFTKKDSTSTAKHNLIWVIGEPVQVLVELANPCGFELIVNSIYLSVHSGNFDAFPITVTLNSNSSKILSLSGVPTKEGPVNIVGCIVHCFGVTTEHFFKDVDNLVLGAAQGLIICDPFRCSGSVKLKSITIPNILIIPRLPLLVSNVVGGNSSIILYEGEIRELYINLANAGTVPVEQAHILLSGKNQHSVISVGYENLKNALPLKPGAEVIIPVTLKAWEIGSDGSSPMLLIYYTGPSEKYGEPPPEGVVPPGRRLVTPLNICVQQGLSFMKVRLLKMEIPAQISENVLDQKTDKLVKTDPFGGSWGLRFLELELHNPTDVVFEVNVSVQLENTDDENYSEFAYPKTRIDRDYTSRVLIPLEHFKLPVLDGSVLINNNSQTNGGNNSKSELNALVKDLISKIKVKWQSGRNSSGELHIKDATQAALQSSVMEVLLPDPLTFRFRLAKEVESEDSVKEMKGCVLANYMTAMEVRVRNNTKDSVKMSLSVTCRDVTGKNCIEGKHPTVLWAGTLNGVKVDIPPLKEIKHPFSLYFLVPGEYTLLAAAMIDDPNDILRARAHSASHDEPVFCRGPPYQVRVHGDFLGRRLTVVVTFEYHRRRDLARKYEVSSLISYKQHEIRSLFRLKSWNSRRPSIEDCLKLLKGERDEQRLAGLLLATKFCKNDDIHSILRVYNALGNTFLDRLLRTGMGKGSTTENRQDNQDAYLQLSVTILAAFCRVSNIASSDDMVNKVPLILEILSKELGPSLVEECFEFLYLVSTAHDNGVQMFYKSGGMTVLASLMSNLPDGSHTIELAIKLFQLTVSQISLDTIIKEFCSELSSVVTVLAKQFALSHNALKFEALHLLSMILHSIYAAPVHETLCKTSTKSWTAYVRVGVVAVLQNRVAPNQRFEALILAESLMCIAGEGWLIEQTNVPGIEDSIPADRCTLLVLETSRVEIAVLLNDLAYLKYEKSKEAVDAETVTVKQRNLGIAFSLVEKIIKLISSVAGDEVSVISEKMFTKIITGLNETIGVILEYLRDAKDHGQHKGNDFLASVRIVGSYLAETPAACNDKVMELLGYMVSVQGEDEQSPFSSVCFLLPMLCQITMDVSGCQLIVSSGAYKAVVECLIKLLSEDSGTLEDNGPIFLACDTILNLLLKREQLREHLDDSYFIRLLGVISSWAVCGSSEAAVDWSCTMMASSICSLVLDSTSETILQSNPHFNRNNFISLCQLMKRSLAAYGKYTESEADLHQIVVSGYSRWADRYPRVKAAVEGK</sequence>
<organism evidence="8 9">
    <name type="scientific">Deinandra increscens subsp. villosa</name>
    <dbReference type="NCBI Taxonomy" id="3103831"/>
    <lineage>
        <taxon>Eukaryota</taxon>
        <taxon>Viridiplantae</taxon>
        <taxon>Streptophyta</taxon>
        <taxon>Embryophyta</taxon>
        <taxon>Tracheophyta</taxon>
        <taxon>Spermatophyta</taxon>
        <taxon>Magnoliopsida</taxon>
        <taxon>eudicotyledons</taxon>
        <taxon>Gunneridae</taxon>
        <taxon>Pentapetalae</taxon>
        <taxon>asterids</taxon>
        <taxon>campanulids</taxon>
        <taxon>Asterales</taxon>
        <taxon>Asteraceae</taxon>
        <taxon>Asteroideae</taxon>
        <taxon>Heliantheae alliance</taxon>
        <taxon>Madieae</taxon>
        <taxon>Madiinae</taxon>
        <taxon>Deinandra</taxon>
    </lineage>
</organism>
<dbReference type="Pfam" id="PF26254">
    <property type="entry name" value="Ig_TRAPPC9-Trs120_1st"/>
    <property type="match status" value="1"/>
</dbReference>
<dbReference type="Pfam" id="PF26251">
    <property type="entry name" value="TPR_TRAPPC9-Trs120"/>
    <property type="match status" value="1"/>
</dbReference>
<accession>A0AAP0CRK9</accession>
<keyword evidence="2" id="KW-0333">Golgi apparatus</keyword>
<proteinExistence type="predicted"/>
<evidence type="ECO:0000259" key="7">
    <source>
        <dbReference type="Pfam" id="PF26283"/>
    </source>
</evidence>
<dbReference type="Pfam" id="PF26282">
    <property type="entry name" value="Ig_TRAPPC9-Trs120_3rd"/>
    <property type="match status" value="1"/>
</dbReference>
<evidence type="ECO:0000313" key="9">
    <source>
        <dbReference type="Proteomes" id="UP001408789"/>
    </source>
</evidence>
<evidence type="ECO:0000259" key="6">
    <source>
        <dbReference type="Pfam" id="PF26282"/>
    </source>
</evidence>
<dbReference type="PANTHER" id="PTHR21512:SF6">
    <property type="entry name" value="TRAPP II COMPLEX, TRS120-RELATED"/>
    <property type="match status" value="1"/>
</dbReference>
<evidence type="ECO:0000256" key="1">
    <source>
        <dbReference type="ARBA" id="ARBA00004555"/>
    </source>
</evidence>
<dbReference type="InterPro" id="IPR058565">
    <property type="entry name" value="Ig_TRAPPC9_Trs120_1st"/>
</dbReference>
<protein>
    <submittedName>
        <fullName evidence="8">Uncharacterized protein</fullName>
    </submittedName>
</protein>
<gene>
    <name evidence="8" type="ORF">SSX86_023741</name>
</gene>